<dbReference type="Pfam" id="PF01535">
    <property type="entry name" value="PPR"/>
    <property type="match status" value="2"/>
</dbReference>
<evidence type="ECO:0000256" key="3">
    <source>
        <dbReference type="PROSITE-ProRule" id="PRU00708"/>
    </source>
</evidence>
<evidence type="ECO:0000313" key="5">
    <source>
        <dbReference type="Proteomes" id="UP001157418"/>
    </source>
</evidence>
<comment type="similarity">
    <text evidence="1">Belongs to the PPR family. P subfamily.</text>
</comment>
<dbReference type="InterPro" id="IPR011990">
    <property type="entry name" value="TPR-like_helical_dom_sf"/>
</dbReference>
<dbReference type="PANTHER" id="PTHR46598:SF1">
    <property type="entry name" value="OS10G0422566 PROTEIN"/>
    <property type="match status" value="1"/>
</dbReference>
<organism evidence="4 5">
    <name type="scientific">Lactuca virosa</name>
    <dbReference type="NCBI Taxonomy" id="75947"/>
    <lineage>
        <taxon>Eukaryota</taxon>
        <taxon>Viridiplantae</taxon>
        <taxon>Streptophyta</taxon>
        <taxon>Embryophyta</taxon>
        <taxon>Tracheophyta</taxon>
        <taxon>Spermatophyta</taxon>
        <taxon>Magnoliopsida</taxon>
        <taxon>eudicotyledons</taxon>
        <taxon>Gunneridae</taxon>
        <taxon>Pentapetalae</taxon>
        <taxon>asterids</taxon>
        <taxon>campanulids</taxon>
        <taxon>Asterales</taxon>
        <taxon>Asteraceae</taxon>
        <taxon>Cichorioideae</taxon>
        <taxon>Cichorieae</taxon>
        <taxon>Lactucinae</taxon>
        <taxon>Lactuca</taxon>
    </lineage>
</organism>
<dbReference type="Proteomes" id="UP001157418">
    <property type="component" value="Unassembled WGS sequence"/>
</dbReference>
<dbReference type="InterPro" id="IPR002885">
    <property type="entry name" value="PPR_rpt"/>
</dbReference>
<dbReference type="EMBL" id="CAKMRJ010005634">
    <property type="protein sequence ID" value="CAH1449551.1"/>
    <property type="molecule type" value="Genomic_DNA"/>
</dbReference>
<protein>
    <recommendedName>
        <fullName evidence="6">Pentacotripeptide-repeat region of PRORP domain-containing protein</fullName>
    </recommendedName>
</protein>
<evidence type="ECO:0000256" key="1">
    <source>
        <dbReference type="ARBA" id="ARBA00007626"/>
    </source>
</evidence>
<feature type="repeat" description="PPR" evidence="3">
    <location>
        <begin position="472"/>
        <end position="506"/>
    </location>
</feature>
<dbReference type="NCBIfam" id="TIGR00756">
    <property type="entry name" value="PPR"/>
    <property type="match status" value="2"/>
</dbReference>
<evidence type="ECO:0000313" key="4">
    <source>
        <dbReference type="EMBL" id="CAH1449551.1"/>
    </source>
</evidence>
<comment type="caution">
    <text evidence="4">The sequence shown here is derived from an EMBL/GenBank/DDBJ whole genome shotgun (WGS) entry which is preliminary data.</text>
</comment>
<dbReference type="PANTHER" id="PTHR46598">
    <property type="entry name" value="BNAC05G43320D PROTEIN"/>
    <property type="match status" value="1"/>
</dbReference>
<accession>A0AAU9PH92</accession>
<feature type="repeat" description="PPR" evidence="3">
    <location>
        <begin position="585"/>
        <end position="619"/>
    </location>
</feature>
<keyword evidence="5" id="KW-1185">Reference proteome</keyword>
<dbReference type="Gene3D" id="1.25.40.10">
    <property type="entry name" value="Tetratricopeptide repeat domain"/>
    <property type="match status" value="3"/>
</dbReference>
<dbReference type="Pfam" id="PF13812">
    <property type="entry name" value="PPR_3"/>
    <property type="match status" value="1"/>
</dbReference>
<gene>
    <name evidence="4" type="ORF">LVIROSA_LOCUS35029</name>
</gene>
<dbReference type="AlphaFoldDB" id="A0AAU9PH92"/>
<reference evidence="4 5" key="1">
    <citation type="submission" date="2022-01" db="EMBL/GenBank/DDBJ databases">
        <authorList>
            <person name="Xiong W."/>
            <person name="Schranz E."/>
        </authorList>
    </citation>
    <scope>NUCLEOTIDE SEQUENCE [LARGE SCALE GENOMIC DNA]</scope>
</reference>
<evidence type="ECO:0000256" key="2">
    <source>
        <dbReference type="ARBA" id="ARBA00022737"/>
    </source>
</evidence>
<evidence type="ECO:0008006" key="6">
    <source>
        <dbReference type="Google" id="ProtNLM"/>
    </source>
</evidence>
<dbReference type="Pfam" id="PF13041">
    <property type="entry name" value="PPR_2"/>
    <property type="match status" value="1"/>
</dbReference>
<proteinExistence type="inferred from homology"/>
<keyword evidence="2" id="KW-0677">Repeat</keyword>
<sequence>MLLRKLRYGNLKALYAIQGMFSISNLNAQITSYYCHSMVFHQSANNALEVVPGNIYPCQSFSTIVSTILVQARDPAKLSEELQNALDEHKLNEAWNLHEQHMNMEGFPRKSVVNKLLTTSSQSLQLHLPVHAATVLRKLVETQQFPPVTAWSAILAHMSLTPSGAYLAAELVLEIGFLFQDGRVDPRKKINEELIAMKPNTTAVNIALGGCLLFGTNRKAEQLLDMIPRIGVKTDVTMLIMMGHVYEQNGRKEELKKLKRYIDEAHDLSNVQFREFYNCLLSCHLKFGDLESASQMVLEMLRKAKKAQDSLGVATFRFEAMKVDNTNTSIQCPQIESQESLTLTPEKTMIPQTLDYEYFFGDRKFLKLEEEAKELLNISVMKFQNKKQLITTKHGILQPTDTVFVKLVKGFLEANKVKDLVQFLIKVEKEDSPVSPDSSPLIQVVNSCISLGWLDHAHDLLDEMRLSGFKTGSSVYSSLLKAYCKENKTQEVKSLLRDARKGGVQLDASCYKALIESHVVDEDTQGALNLFKEMKEAKLDNTSQHSQHNQQEFDMLIQGCGGSGEAKLMAKLLQEIKEGQKVDCGVHDWNNVIHFFCRKKMMQDAEKALKKMRSLGYTPNAQTFHSLVTGYAAVGGKYTEVTELWGEMKVLGLYHGMKFDQELLDSVLYTFVRGGFFIRANEVVEMMEKGKMFVDKYKYRMLFMKYHKTFCKGKAPKFQTESQISRREAALTFKKWIGLF</sequence>
<name>A0AAU9PH92_9ASTR</name>
<dbReference type="PROSITE" id="PS51375">
    <property type="entry name" value="PPR"/>
    <property type="match status" value="2"/>
</dbReference>